<name>A0ABS1CXK8_9PROT</name>
<dbReference type="PANTHER" id="PTHR21432">
    <property type="entry name" value="ACETYL-COA HYDROLASE-RELATED"/>
    <property type="match status" value="1"/>
</dbReference>
<dbReference type="Proteomes" id="UP000697995">
    <property type="component" value="Unassembled WGS sequence"/>
</dbReference>
<organism evidence="5 6">
    <name type="scientific">Paracraurococcus ruber</name>
    <dbReference type="NCBI Taxonomy" id="77675"/>
    <lineage>
        <taxon>Bacteria</taxon>
        <taxon>Pseudomonadati</taxon>
        <taxon>Pseudomonadota</taxon>
        <taxon>Alphaproteobacteria</taxon>
        <taxon>Acetobacterales</taxon>
        <taxon>Roseomonadaceae</taxon>
        <taxon>Paracraurococcus</taxon>
    </lineage>
</organism>
<accession>A0ABS1CXK8</accession>
<gene>
    <name evidence="5" type="ORF">CKO45_13610</name>
</gene>
<dbReference type="Gene3D" id="3.40.1080.20">
    <property type="entry name" value="Acetyl-CoA hydrolase/transferase C-terminal domain"/>
    <property type="match status" value="1"/>
</dbReference>
<keyword evidence="2" id="KW-0808">Transferase</keyword>
<dbReference type="InterPro" id="IPR037171">
    <property type="entry name" value="NagB/RpiA_transferase-like"/>
</dbReference>
<dbReference type="Pfam" id="PF13336">
    <property type="entry name" value="AcetylCoA_hyd_C"/>
    <property type="match status" value="1"/>
</dbReference>
<protein>
    <submittedName>
        <fullName evidence="5">4-hydroxybutyrate CoA-transferase</fullName>
    </submittedName>
</protein>
<evidence type="ECO:0000313" key="5">
    <source>
        <dbReference type="EMBL" id="MBK1659273.1"/>
    </source>
</evidence>
<dbReference type="PANTHER" id="PTHR21432:SF20">
    <property type="entry name" value="ACETYL-COA HYDROLASE"/>
    <property type="match status" value="1"/>
</dbReference>
<dbReference type="Pfam" id="PF02550">
    <property type="entry name" value="AcetylCoA_hydro"/>
    <property type="match status" value="1"/>
</dbReference>
<dbReference type="InterPro" id="IPR038460">
    <property type="entry name" value="AcetylCoA_hyd_C_sf"/>
</dbReference>
<evidence type="ECO:0000259" key="3">
    <source>
        <dbReference type="Pfam" id="PF02550"/>
    </source>
</evidence>
<dbReference type="Gene3D" id="3.30.750.70">
    <property type="entry name" value="4-hydroxybutyrate coenzyme like domains"/>
    <property type="match status" value="1"/>
</dbReference>
<comment type="similarity">
    <text evidence="1">Belongs to the acetyl-CoA hydrolase/transferase family.</text>
</comment>
<evidence type="ECO:0000259" key="4">
    <source>
        <dbReference type="Pfam" id="PF13336"/>
    </source>
</evidence>
<dbReference type="Gene3D" id="3.40.1080.10">
    <property type="entry name" value="Glutaconate Coenzyme A-transferase"/>
    <property type="match status" value="1"/>
</dbReference>
<dbReference type="SUPFAM" id="SSF100950">
    <property type="entry name" value="NagB/RpiA/CoA transferase-like"/>
    <property type="match status" value="2"/>
</dbReference>
<feature type="domain" description="Acetyl-CoA hydrolase/transferase N-terminal" evidence="3">
    <location>
        <begin position="12"/>
        <end position="191"/>
    </location>
</feature>
<dbReference type="InterPro" id="IPR046433">
    <property type="entry name" value="ActCoA_hydro"/>
</dbReference>
<proteinExistence type="inferred from homology"/>
<evidence type="ECO:0000313" key="6">
    <source>
        <dbReference type="Proteomes" id="UP000697995"/>
    </source>
</evidence>
<evidence type="ECO:0000256" key="2">
    <source>
        <dbReference type="ARBA" id="ARBA00022679"/>
    </source>
</evidence>
<evidence type="ECO:0000256" key="1">
    <source>
        <dbReference type="ARBA" id="ARBA00009632"/>
    </source>
</evidence>
<keyword evidence="6" id="KW-1185">Reference proteome</keyword>
<dbReference type="EMBL" id="NRSG01000092">
    <property type="protein sequence ID" value="MBK1659273.1"/>
    <property type="molecule type" value="Genomic_DNA"/>
</dbReference>
<dbReference type="InterPro" id="IPR026888">
    <property type="entry name" value="AcetylCoA_hyd_C"/>
</dbReference>
<comment type="caution">
    <text evidence="5">The sequence shown here is derived from an EMBL/GenBank/DDBJ whole genome shotgun (WGS) entry which is preliminary data.</text>
</comment>
<reference evidence="5 6" key="1">
    <citation type="journal article" date="2020" name="Microorganisms">
        <title>Osmotic Adaptation and Compatible Solute Biosynthesis of Phototrophic Bacteria as Revealed from Genome Analyses.</title>
        <authorList>
            <person name="Imhoff J.F."/>
            <person name="Rahn T."/>
            <person name="Kunzel S."/>
            <person name="Keller A."/>
            <person name="Neulinger S.C."/>
        </authorList>
    </citation>
    <scope>NUCLEOTIDE SEQUENCE [LARGE SCALE GENOMIC DNA]</scope>
    <source>
        <strain evidence="5 6">DSM 15382</strain>
    </source>
</reference>
<dbReference type="InterPro" id="IPR003702">
    <property type="entry name" value="ActCoA_hydro_N"/>
</dbReference>
<dbReference type="RefSeq" id="WP_133219325.1">
    <property type="nucleotide sequence ID" value="NZ_NRSG01000092.1"/>
</dbReference>
<sequence length="450" mass="48038">MQKRLAARPARTIGAAEAAGLVRSGMWLEYGGIFSQPDLFDAALAARIGELRDVGIRSALTMRPRASIEADPAGAHVHLTSLHFGGYDRKLGDAGRCHYMPVNLGEIPDYYRRFIDPVDIVVIKARPADADGMMNFGPANLYYRAFIERARCVVVETSATIPHAHGVDNGVHVSEVDYLIAGDDAPVPTLPNPPPTEADQAVARLIAAEIEDGACLQIGIGGMPNAVCALLADANVKDLGIHTEMLPDGLAALYRRGLISGARKRLDPGKVVYTFAVGSQALYDTIDGNPDLLCNALDYTNMPHVIMQNPKAVAINSTTQVDLTGQAASEADGPRHISGTGGQAQFVRGAYASDGGKSFICLPSTYDKRGQRRSRIVPQLTPGTTVTTTRADMMYVVTEYGLVNLKGKSAPERARLLIGIAHPEFREELERAAHGMGLLPRGIAPGGPPS</sequence>
<feature type="domain" description="Acetyl-CoA hydrolase/transferase C-terminal" evidence="4">
    <location>
        <begin position="278"/>
        <end position="433"/>
    </location>
</feature>